<feature type="region of interest" description="Disordered" evidence="1">
    <location>
        <begin position="181"/>
        <end position="223"/>
    </location>
</feature>
<dbReference type="InterPro" id="IPR012337">
    <property type="entry name" value="RNaseH-like_sf"/>
</dbReference>
<accession>A0AAN9G6M1</accession>
<reference evidence="3 4" key="1">
    <citation type="submission" date="2024-02" db="EMBL/GenBank/DDBJ databases">
        <title>Chromosome-scale genome assembly of the rough periwinkle Littorina saxatilis.</title>
        <authorList>
            <person name="De Jode A."/>
            <person name="Faria R."/>
            <person name="Formenti G."/>
            <person name="Sims Y."/>
            <person name="Smith T.P."/>
            <person name="Tracey A."/>
            <person name="Wood J.M.D."/>
            <person name="Zagrodzka Z.B."/>
            <person name="Johannesson K."/>
            <person name="Butlin R.K."/>
            <person name="Leder E.H."/>
        </authorList>
    </citation>
    <scope>NUCLEOTIDE SEQUENCE [LARGE SCALE GENOMIC DNA]</scope>
    <source>
        <strain evidence="3">Snail1</strain>
        <tissue evidence="3">Muscle</tissue>
    </source>
</reference>
<dbReference type="PROSITE" id="PS50994">
    <property type="entry name" value="INTEGRASE"/>
    <property type="match status" value="1"/>
</dbReference>
<gene>
    <name evidence="3" type="ORF">V1264_005895</name>
</gene>
<dbReference type="SUPFAM" id="SSF53098">
    <property type="entry name" value="Ribonuclease H-like"/>
    <property type="match status" value="1"/>
</dbReference>
<dbReference type="InterPro" id="IPR001584">
    <property type="entry name" value="Integrase_cat-core"/>
</dbReference>
<dbReference type="InterPro" id="IPR036397">
    <property type="entry name" value="RNaseH_sf"/>
</dbReference>
<dbReference type="GO" id="GO:0003676">
    <property type="term" value="F:nucleic acid binding"/>
    <property type="evidence" value="ECO:0007669"/>
    <property type="project" value="InterPro"/>
</dbReference>
<proteinExistence type="predicted"/>
<evidence type="ECO:0000256" key="1">
    <source>
        <dbReference type="SAM" id="MobiDB-lite"/>
    </source>
</evidence>
<evidence type="ECO:0000259" key="2">
    <source>
        <dbReference type="PROSITE" id="PS50994"/>
    </source>
</evidence>
<dbReference type="AlphaFoldDB" id="A0AAN9G6M1"/>
<feature type="compositionally biased region" description="Basic residues" evidence="1">
    <location>
        <begin position="184"/>
        <end position="193"/>
    </location>
</feature>
<keyword evidence="4" id="KW-1185">Reference proteome</keyword>
<name>A0AAN9G6M1_9CAEN</name>
<evidence type="ECO:0000313" key="3">
    <source>
        <dbReference type="EMBL" id="KAK7096619.1"/>
    </source>
</evidence>
<comment type="caution">
    <text evidence="3">The sequence shown here is derived from an EMBL/GenBank/DDBJ whole genome shotgun (WGS) entry which is preliminary data.</text>
</comment>
<dbReference type="Proteomes" id="UP001374579">
    <property type="component" value="Unassembled WGS sequence"/>
</dbReference>
<feature type="compositionally biased region" description="Polar residues" evidence="1">
    <location>
        <begin position="194"/>
        <end position="208"/>
    </location>
</feature>
<evidence type="ECO:0000313" key="4">
    <source>
        <dbReference type="Proteomes" id="UP001374579"/>
    </source>
</evidence>
<sequence>MKNSFAHHGIPESVVSDNDTQFTSEEFRKCASDWNFQQQMSSPRFSQANGGAERAVDTAKAILRQDDILLALLTYRATPIPELGASPAELAFGRRLRTTLPSLPINFTPRTVNHDQLRVKDDAFKAKQKFHHDRHRGAHQLPELQPGDPVLIKHDGEKGWKLPGEATKMVAPRSYLVQTDKGPLRRNKRHLRYRSSNDSAGETNNTSGPVIVPDALRHSPEPEGAEYQMVRIKLKTAKLHIL</sequence>
<dbReference type="PANTHER" id="PTHR37984:SF9">
    <property type="entry name" value="INTEGRASE CATALYTIC DOMAIN-CONTAINING PROTEIN"/>
    <property type="match status" value="1"/>
</dbReference>
<organism evidence="3 4">
    <name type="scientific">Littorina saxatilis</name>
    <dbReference type="NCBI Taxonomy" id="31220"/>
    <lineage>
        <taxon>Eukaryota</taxon>
        <taxon>Metazoa</taxon>
        <taxon>Spiralia</taxon>
        <taxon>Lophotrochozoa</taxon>
        <taxon>Mollusca</taxon>
        <taxon>Gastropoda</taxon>
        <taxon>Caenogastropoda</taxon>
        <taxon>Littorinimorpha</taxon>
        <taxon>Littorinoidea</taxon>
        <taxon>Littorinidae</taxon>
        <taxon>Littorina</taxon>
    </lineage>
</organism>
<dbReference type="Gene3D" id="3.30.420.10">
    <property type="entry name" value="Ribonuclease H-like superfamily/Ribonuclease H"/>
    <property type="match status" value="1"/>
</dbReference>
<dbReference type="InterPro" id="IPR050951">
    <property type="entry name" value="Retrovirus_Pol_polyprotein"/>
</dbReference>
<protein>
    <recommendedName>
        <fullName evidence="2">Integrase catalytic domain-containing protein</fullName>
    </recommendedName>
</protein>
<dbReference type="PANTHER" id="PTHR37984">
    <property type="entry name" value="PROTEIN CBG26694"/>
    <property type="match status" value="1"/>
</dbReference>
<dbReference type="EMBL" id="JBAMIC010000014">
    <property type="protein sequence ID" value="KAK7096619.1"/>
    <property type="molecule type" value="Genomic_DNA"/>
</dbReference>
<dbReference type="GO" id="GO:0015074">
    <property type="term" value="P:DNA integration"/>
    <property type="evidence" value="ECO:0007669"/>
    <property type="project" value="InterPro"/>
</dbReference>
<feature type="domain" description="Integrase catalytic" evidence="2">
    <location>
        <begin position="1"/>
        <end position="112"/>
    </location>
</feature>